<dbReference type="AlphaFoldDB" id="A1SS42"/>
<dbReference type="KEGG" id="pin:Ping_0449"/>
<evidence type="ECO:0000256" key="7">
    <source>
        <dbReference type="ARBA" id="ARBA00023136"/>
    </source>
</evidence>
<evidence type="ECO:0000259" key="9">
    <source>
        <dbReference type="Pfam" id="PF00535"/>
    </source>
</evidence>
<dbReference type="eggNOG" id="COG1216">
    <property type="taxonomic scope" value="Bacteria"/>
</dbReference>
<dbReference type="GO" id="GO:0099621">
    <property type="term" value="F:undecaprenyl-phosphate 4-deoxy-4-formamido-L-arabinose transferase activity"/>
    <property type="evidence" value="ECO:0007669"/>
    <property type="project" value="TreeGrafter"/>
</dbReference>
<evidence type="ECO:0000313" key="11">
    <source>
        <dbReference type="Proteomes" id="UP000000639"/>
    </source>
</evidence>
<dbReference type="InterPro" id="IPR029044">
    <property type="entry name" value="Nucleotide-diphossugar_trans"/>
</dbReference>
<dbReference type="GO" id="GO:0005886">
    <property type="term" value="C:plasma membrane"/>
    <property type="evidence" value="ECO:0007669"/>
    <property type="project" value="TreeGrafter"/>
</dbReference>
<evidence type="ECO:0000256" key="5">
    <source>
        <dbReference type="ARBA" id="ARBA00022985"/>
    </source>
</evidence>
<keyword evidence="2" id="KW-0328">Glycosyltransferase</keyword>
<feature type="transmembrane region" description="Helical" evidence="8">
    <location>
        <begin position="226"/>
        <end position="251"/>
    </location>
</feature>
<dbReference type="Gene3D" id="3.90.550.10">
    <property type="entry name" value="Spore Coat Polysaccharide Biosynthesis Protein SpsA, Chain A"/>
    <property type="match status" value="1"/>
</dbReference>
<evidence type="ECO:0000256" key="8">
    <source>
        <dbReference type="SAM" id="Phobius"/>
    </source>
</evidence>
<evidence type="ECO:0000256" key="3">
    <source>
        <dbReference type="ARBA" id="ARBA00022679"/>
    </source>
</evidence>
<dbReference type="EMBL" id="CP000510">
    <property type="protein sequence ID" value="ABM02307.1"/>
    <property type="molecule type" value="Genomic_DNA"/>
</dbReference>
<keyword evidence="7 8" id="KW-0472">Membrane</keyword>
<reference evidence="10 11" key="1">
    <citation type="submission" date="2007-01" db="EMBL/GenBank/DDBJ databases">
        <title>Complete sequence of Psychromonas ingrahamii 37.</title>
        <authorList>
            <consortium name="US DOE Joint Genome Institute"/>
            <person name="Copeland A."/>
            <person name="Lucas S."/>
            <person name="Lapidus A."/>
            <person name="Barry K."/>
            <person name="Detter J.C."/>
            <person name="Glavina del Rio T."/>
            <person name="Hammon N."/>
            <person name="Israni S."/>
            <person name="Dalin E."/>
            <person name="Tice H."/>
            <person name="Pitluck S."/>
            <person name="Thompson L.S."/>
            <person name="Brettin T."/>
            <person name="Bruce D."/>
            <person name="Han C."/>
            <person name="Tapia R."/>
            <person name="Schmutz J."/>
            <person name="Larimer F."/>
            <person name="Land M."/>
            <person name="Hauser L."/>
            <person name="Kyrpides N."/>
            <person name="Ivanova N."/>
            <person name="Staley J."/>
            <person name="Richardson P."/>
        </authorList>
    </citation>
    <scope>NUCLEOTIDE SEQUENCE [LARGE SCALE GENOMIC DNA]</scope>
    <source>
        <strain evidence="10 11">37</strain>
    </source>
</reference>
<feature type="domain" description="Glycosyltransferase 2-like" evidence="9">
    <location>
        <begin position="8"/>
        <end position="134"/>
    </location>
</feature>
<gene>
    <name evidence="10" type="ordered locus">Ping_0449</name>
</gene>
<keyword evidence="11" id="KW-1185">Reference proteome</keyword>
<evidence type="ECO:0000256" key="6">
    <source>
        <dbReference type="ARBA" id="ARBA00022989"/>
    </source>
</evidence>
<dbReference type="SUPFAM" id="SSF53448">
    <property type="entry name" value="Nucleotide-diphospho-sugar transferases"/>
    <property type="match status" value="1"/>
</dbReference>
<dbReference type="GO" id="GO:0009103">
    <property type="term" value="P:lipopolysaccharide biosynthetic process"/>
    <property type="evidence" value="ECO:0007669"/>
    <property type="project" value="UniProtKB-KW"/>
</dbReference>
<dbReference type="Pfam" id="PF00535">
    <property type="entry name" value="Glycos_transf_2"/>
    <property type="match status" value="1"/>
</dbReference>
<dbReference type="InterPro" id="IPR001173">
    <property type="entry name" value="Glyco_trans_2-like"/>
</dbReference>
<keyword evidence="5" id="KW-0448">Lipopolysaccharide biosynthesis</keyword>
<accession>A1SS42</accession>
<dbReference type="HOGENOM" id="CLU_828870_0_0_6"/>
<evidence type="ECO:0000256" key="1">
    <source>
        <dbReference type="ARBA" id="ARBA00022475"/>
    </source>
</evidence>
<evidence type="ECO:0000256" key="2">
    <source>
        <dbReference type="ARBA" id="ARBA00022676"/>
    </source>
</evidence>
<proteinExistence type="predicted"/>
<name>A1SS42_PSYIN</name>
<evidence type="ECO:0000313" key="10">
    <source>
        <dbReference type="EMBL" id="ABM02307.1"/>
    </source>
</evidence>
<dbReference type="Proteomes" id="UP000000639">
    <property type="component" value="Chromosome"/>
</dbReference>
<protein>
    <submittedName>
        <fullName evidence="10">Glycosyl transferase, family 2</fullName>
    </submittedName>
</protein>
<keyword evidence="6 8" id="KW-1133">Transmembrane helix</keyword>
<dbReference type="STRING" id="357804.Ping_0449"/>
<dbReference type="RefSeq" id="WP_011768866.1">
    <property type="nucleotide sequence ID" value="NC_008709.1"/>
</dbReference>
<organism evidence="10 11">
    <name type="scientific">Psychromonas ingrahamii (strain DSM 17664 / CCUG 51855 / 37)</name>
    <dbReference type="NCBI Taxonomy" id="357804"/>
    <lineage>
        <taxon>Bacteria</taxon>
        <taxon>Pseudomonadati</taxon>
        <taxon>Pseudomonadota</taxon>
        <taxon>Gammaproteobacteria</taxon>
        <taxon>Alteromonadales</taxon>
        <taxon>Psychromonadaceae</taxon>
        <taxon>Psychromonas</taxon>
    </lineage>
</organism>
<feature type="transmembrane region" description="Helical" evidence="8">
    <location>
        <begin position="263"/>
        <end position="285"/>
    </location>
</feature>
<evidence type="ECO:0000256" key="4">
    <source>
        <dbReference type="ARBA" id="ARBA00022692"/>
    </source>
</evidence>
<keyword evidence="4 8" id="KW-0812">Transmembrane</keyword>
<dbReference type="PANTHER" id="PTHR48090:SF3">
    <property type="entry name" value="UNDECAPRENYL-PHOSPHATE 4-DEOXY-4-FORMAMIDO-L-ARABINOSE TRANSFERASE"/>
    <property type="match status" value="1"/>
</dbReference>
<keyword evidence="3 10" id="KW-0808">Transferase</keyword>
<dbReference type="PANTHER" id="PTHR48090">
    <property type="entry name" value="UNDECAPRENYL-PHOSPHATE 4-DEOXY-4-FORMAMIDO-L-ARABINOSE TRANSFERASE-RELATED"/>
    <property type="match status" value="1"/>
</dbReference>
<sequence length="334" mass="38025">MKSEIFVSVVLIVKNQTDKLINYLDKLSPYLNEQYNDYEVVIIDEKSTDDIEHKLRKSLETHQSIRHIRLSQEVSTDVALAAGIENAIGDFVVNLNILTDHPELVNALLESGLAGNDVVVGVSQKINSFIYRHLRKLSTWLLKSIGYSLPSNSTGTFCFSRRAVNAITESGRFYCKLHLKIANTGYTLSPFLCDDFISNTHKKSLTHGIKETLHHMVFNSTKPLRWMSALGIFGSLMAMLFSFYSLIVHFINDQVAPGWTTTILFMSFLFAMMFTMLSFFGEYLARLLNDRSEHKEYNIVYERNSSVMLDEDRSNVLFTSLGESVNNSQTGRNR</sequence>
<dbReference type="InterPro" id="IPR050256">
    <property type="entry name" value="Glycosyltransferase_2"/>
</dbReference>
<keyword evidence="1" id="KW-1003">Cell membrane</keyword>